<proteinExistence type="predicted"/>
<feature type="compositionally biased region" description="Low complexity" evidence="1">
    <location>
        <begin position="133"/>
        <end position="155"/>
    </location>
</feature>
<reference evidence="2" key="1">
    <citation type="submission" date="2023-06" db="EMBL/GenBank/DDBJ databases">
        <title>Genome-scale phylogeny and comparative genomics of the fungal order Sordariales.</title>
        <authorList>
            <consortium name="Lawrence Berkeley National Laboratory"/>
            <person name="Hensen N."/>
            <person name="Bonometti L."/>
            <person name="Westerberg I."/>
            <person name="Brannstrom I.O."/>
            <person name="Guillou S."/>
            <person name="Cros-Aarteil S."/>
            <person name="Calhoun S."/>
            <person name="Haridas S."/>
            <person name="Kuo A."/>
            <person name="Mondo S."/>
            <person name="Pangilinan J."/>
            <person name="Riley R."/>
            <person name="LaButti K."/>
            <person name="Andreopoulos B."/>
            <person name="Lipzen A."/>
            <person name="Chen C."/>
            <person name="Yanf M."/>
            <person name="Daum C."/>
            <person name="Ng V."/>
            <person name="Clum A."/>
            <person name="Steindorff A."/>
            <person name="Ohm R."/>
            <person name="Martin F."/>
            <person name="Silar P."/>
            <person name="Natvig D."/>
            <person name="Lalanne C."/>
            <person name="Gautier V."/>
            <person name="Ament-velasquez S.L."/>
            <person name="Kruys A."/>
            <person name="Hutchinson M.I."/>
            <person name="Powell A.J."/>
            <person name="Barry K."/>
            <person name="Miller A.N."/>
            <person name="Grigoriev I.V."/>
            <person name="Debuchy R."/>
            <person name="Gladieux P."/>
            <person name="Thoren M.H."/>
            <person name="Johannesson H."/>
        </authorList>
    </citation>
    <scope>NUCLEOTIDE SEQUENCE</scope>
    <source>
        <strain evidence="2">SMH3187-1</strain>
    </source>
</reference>
<protein>
    <submittedName>
        <fullName evidence="2">Uncharacterized protein</fullName>
    </submittedName>
</protein>
<comment type="caution">
    <text evidence="2">The sequence shown here is derived from an EMBL/GenBank/DDBJ whole genome shotgun (WGS) entry which is preliminary data.</text>
</comment>
<dbReference type="AlphaFoldDB" id="A0AA40EQH0"/>
<evidence type="ECO:0000256" key="1">
    <source>
        <dbReference type="SAM" id="MobiDB-lite"/>
    </source>
</evidence>
<gene>
    <name evidence="2" type="ORF">B0T18DRAFT_415596</name>
</gene>
<evidence type="ECO:0000313" key="3">
    <source>
        <dbReference type="Proteomes" id="UP001172155"/>
    </source>
</evidence>
<accession>A0AA40EQH0</accession>
<keyword evidence="3" id="KW-1185">Reference proteome</keyword>
<dbReference type="EMBL" id="JAUKUD010000005">
    <property type="protein sequence ID" value="KAK0743631.1"/>
    <property type="molecule type" value="Genomic_DNA"/>
</dbReference>
<feature type="region of interest" description="Disordered" evidence="1">
    <location>
        <begin position="108"/>
        <end position="181"/>
    </location>
</feature>
<organism evidence="2 3">
    <name type="scientific">Schizothecium vesticola</name>
    <dbReference type="NCBI Taxonomy" id="314040"/>
    <lineage>
        <taxon>Eukaryota</taxon>
        <taxon>Fungi</taxon>
        <taxon>Dikarya</taxon>
        <taxon>Ascomycota</taxon>
        <taxon>Pezizomycotina</taxon>
        <taxon>Sordariomycetes</taxon>
        <taxon>Sordariomycetidae</taxon>
        <taxon>Sordariales</taxon>
        <taxon>Schizotheciaceae</taxon>
        <taxon>Schizothecium</taxon>
    </lineage>
</organism>
<evidence type="ECO:0000313" key="2">
    <source>
        <dbReference type="EMBL" id="KAK0743631.1"/>
    </source>
</evidence>
<dbReference type="Proteomes" id="UP001172155">
    <property type="component" value="Unassembled WGS sequence"/>
</dbReference>
<name>A0AA40EQH0_9PEZI</name>
<sequence>MLSTCMFSMRRCECIPAGEIIFVARHDSSFIHQPRLETGISFRHAPNPTPGRLWFLGQIHSTYLLVSLTFNIIKTHPFNPKHQRKNNHTPPTHDKPWAAVTYLHSKCSPTSPTTASVNPANPSSSSPPPSSTLPPTTKTTTTTSATTWTALPTATLRSHPRGIPSRAAHRHPHPHPAGTTSISRFRRCHLRPSLLHVPVVRPMLGKSGV</sequence>
<feature type="compositionally biased region" description="Low complexity" evidence="1">
    <location>
        <begin position="114"/>
        <end position="124"/>
    </location>
</feature>